<reference evidence="1 2" key="1">
    <citation type="journal article" date="2018" name="Science">
        <title>The opium poppy genome and morphinan production.</title>
        <authorList>
            <person name="Guo L."/>
            <person name="Winzer T."/>
            <person name="Yang X."/>
            <person name="Li Y."/>
            <person name="Ning Z."/>
            <person name="He Z."/>
            <person name="Teodor R."/>
            <person name="Lu Y."/>
            <person name="Bowser T.A."/>
            <person name="Graham I.A."/>
            <person name="Ye K."/>
        </authorList>
    </citation>
    <scope>NUCLEOTIDE SEQUENCE [LARGE SCALE GENOMIC DNA]</scope>
    <source>
        <strain evidence="2">cv. HN1</strain>
        <tissue evidence="1">Leaves</tissue>
    </source>
</reference>
<sequence length="77" mass="8861">MIDASSQVLGSNIRWLESLEISFKYYRIDCNTLGKTMTGMRYARKPITIFQHLNGLNCLLEVQKLFNCHRIGTFACS</sequence>
<name>A0A4Y7JD02_PAPSO</name>
<dbReference type="Proteomes" id="UP000316621">
    <property type="component" value="Chromosome 4"/>
</dbReference>
<dbReference type="Gramene" id="RZC57525">
    <property type="protein sequence ID" value="RZC57525"/>
    <property type="gene ID" value="C5167_004829"/>
</dbReference>
<proteinExistence type="predicted"/>
<organism evidence="1 2">
    <name type="scientific">Papaver somniferum</name>
    <name type="common">Opium poppy</name>
    <dbReference type="NCBI Taxonomy" id="3469"/>
    <lineage>
        <taxon>Eukaryota</taxon>
        <taxon>Viridiplantae</taxon>
        <taxon>Streptophyta</taxon>
        <taxon>Embryophyta</taxon>
        <taxon>Tracheophyta</taxon>
        <taxon>Spermatophyta</taxon>
        <taxon>Magnoliopsida</taxon>
        <taxon>Ranunculales</taxon>
        <taxon>Papaveraceae</taxon>
        <taxon>Papaveroideae</taxon>
        <taxon>Papaver</taxon>
    </lineage>
</organism>
<evidence type="ECO:0000313" key="2">
    <source>
        <dbReference type="Proteomes" id="UP000316621"/>
    </source>
</evidence>
<dbReference type="AlphaFoldDB" id="A0A4Y7JD02"/>
<protein>
    <submittedName>
        <fullName evidence="1">Uncharacterized protein</fullName>
    </submittedName>
</protein>
<dbReference type="EMBL" id="CM010718">
    <property type="protein sequence ID" value="RZC57525.1"/>
    <property type="molecule type" value="Genomic_DNA"/>
</dbReference>
<keyword evidence="2" id="KW-1185">Reference proteome</keyword>
<evidence type="ECO:0000313" key="1">
    <source>
        <dbReference type="EMBL" id="RZC57525.1"/>
    </source>
</evidence>
<gene>
    <name evidence="1" type="ORF">C5167_004829</name>
</gene>
<accession>A0A4Y7JD02</accession>